<keyword evidence="7" id="KW-1185">Reference proteome</keyword>
<dbReference type="SUPFAM" id="SSF53271">
    <property type="entry name" value="PRTase-like"/>
    <property type="match status" value="1"/>
</dbReference>
<evidence type="ECO:0000259" key="3">
    <source>
        <dbReference type="Pfam" id="PF00156"/>
    </source>
</evidence>
<name>A0A7X0JB65_9SPHN</name>
<dbReference type="Proteomes" id="UP000522313">
    <property type="component" value="Unassembled WGS sequence"/>
</dbReference>
<protein>
    <recommendedName>
        <fullName evidence="3">Phosphoribosyltransferase domain-containing protein</fullName>
    </recommendedName>
</protein>
<reference evidence="5 6" key="2">
    <citation type="submission" date="2020-08" db="EMBL/GenBank/DDBJ databases">
        <title>The Agave Microbiome: Exploring the role of microbial communities in plant adaptations to desert environments.</title>
        <authorList>
            <person name="Partida-Martinez L.P."/>
        </authorList>
    </citation>
    <scope>NUCLEOTIDE SEQUENCE [LARGE SCALE GENOMIC DNA]</scope>
    <source>
        <strain evidence="5 6">AS3.13</strain>
    </source>
</reference>
<dbReference type="PANTHER" id="PTHR43363:SF1">
    <property type="entry name" value="HYPOXANTHINE-GUANINE PHOSPHORIBOSYLTRANSFERASE"/>
    <property type="match status" value="1"/>
</dbReference>
<dbReference type="EMBL" id="JACHBT010000006">
    <property type="protein sequence ID" value="MBB6504383.1"/>
    <property type="molecule type" value="Genomic_DNA"/>
</dbReference>
<organism evidence="5 6">
    <name type="scientific">Sphingomonas endophytica</name>
    <dbReference type="NCBI Taxonomy" id="869719"/>
    <lineage>
        <taxon>Bacteria</taxon>
        <taxon>Pseudomonadati</taxon>
        <taxon>Pseudomonadota</taxon>
        <taxon>Alphaproteobacteria</taxon>
        <taxon>Sphingomonadales</taxon>
        <taxon>Sphingomonadaceae</taxon>
        <taxon>Sphingomonas</taxon>
    </lineage>
</organism>
<accession>A0A7X0JB65</accession>
<keyword evidence="1" id="KW-0328">Glycosyltransferase</keyword>
<evidence type="ECO:0000313" key="6">
    <source>
        <dbReference type="Proteomes" id="UP000522313"/>
    </source>
</evidence>
<dbReference type="Pfam" id="PF00156">
    <property type="entry name" value="Pribosyltran"/>
    <property type="match status" value="1"/>
</dbReference>
<reference evidence="5 6" key="3">
    <citation type="submission" date="2020-08" db="EMBL/GenBank/DDBJ databases">
        <authorList>
            <person name="Partida-Martinez L."/>
            <person name="Huntemann M."/>
            <person name="Clum A."/>
            <person name="Wang J."/>
            <person name="Palaniappan K."/>
            <person name="Ritter S."/>
            <person name="Chen I.-M."/>
            <person name="Stamatis D."/>
            <person name="Reddy T."/>
            <person name="O'Malley R."/>
            <person name="Daum C."/>
            <person name="Shapiro N."/>
            <person name="Ivanova N."/>
            <person name="Kyrpides N."/>
            <person name="Woyke T."/>
        </authorList>
    </citation>
    <scope>NUCLEOTIDE SEQUENCE [LARGE SCALE GENOMIC DNA]</scope>
    <source>
        <strain evidence="5 6">AS3.13</strain>
    </source>
</reference>
<dbReference type="Proteomes" id="UP000560131">
    <property type="component" value="Unassembled WGS sequence"/>
</dbReference>
<dbReference type="GO" id="GO:0016757">
    <property type="term" value="F:glycosyltransferase activity"/>
    <property type="evidence" value="ECO:0007669"/>
    <property type="project" value="UniProtKB-KW"/>
</dbReference>
<evidence type="ECO:0000256" key="1">
    <source>
        <dbReference type="ARBA" id="ARBA00022676"/>
    </source>
</evidence>
<dbReference type="InterPro" id="IPR029057">
    <property type="entry name" value="PRTase-like"/>
</dbReference>
<sequence length="172" mass="18235">MPILTAVTHADLIADVRTLAAKIARDTTWRPDWLVGIGRGGLVPAVYLSHAAGVPMQSVDYSAQDTTRAAPAIERLAALTREGQKLLFIDDINDSGRTIAKLRGLLEEAGGTAGAMRFATLIDNRGSAAKVDLAARTIDRAVTKDWFVFPWEALAPATSIAADAAAVPERTA</sequence>
<evidence type="ECO:0000313" key="4">
    <source>
        <dbReference type="EMBL" id="MBB5726856.1"/>
    </source>
</evidence>
<reference evidence="4 7" key="1">
    <citation type="submission" date="2020-08" db="EMBL/GenBank/DDBJ databases">
        <title>Genomic Encyclopedia of Type Strains, Phase IV (KMG-IV): sequencing the most valuable type-strain genomes for metagenomic binning, comparative biology and taxonomic classification.</title>
        <authorList>
            <person name="Goeker M."/>
        </authorList>
    </citation>
    <scope>NUCLEOTIDE SEQUENCE [LARGE SCALE GENOMIC DNA]</scope>
    <source>
        <strain evidence="4 7">DSM 101535</strain>
    </source>
</reference>
<keyword evidence="2" id="KW-0808">Transferase</keyword>
<comment type="caution">
    <text evidence="5">The sequence shown here is derived from an EMBL/GenBank/DDBJ whole genome shotgun (WGS) entry which is preliminary data.</text>
</comment>
<evidence type="ECO:0000313" key="5">
    <source>
        <dbReference type="EMBL" id="MBB6504383.1"/>
    </source>
</evidence>
<dbReference type="InterPro" id="IPR000836">
    <property type="entry name" value="PRTase_dom"/>
</dbReference>
<evidence type="ECO:0000256" key="2">
    <source>
        <dbReference type="ARBA" id="ARBA00022679"/>
    </source>
</evidence>
<dbReference type="Gene3D" id="3.40.50.2020">
    <property type="match status" value="1"/>
</dbReference>
<dbReference type="RefSeq" id="WP_184038951.1">
    <property type="nucleotide sequence ID" value="NZ_BAABAR010000005.1"/>
</dbReference>
<dbReference type="PANTHER" id="PTHR43363">
    <property type="entry name" value="HYPOXANTHINE PHOSPHORIBOSYLTRANSFERASE"/>
    <property type="match status" value="1"/>
</dbReference>
<dbReference type="AlphaFoldDB" id="A0A7X0JB65"/>
<feature type="domain" description="Phosphoribosyltransferase" evidence="3">
    <location>
        <begin position="11"/>
        <end position="152"/>
    </location>
</feature>
<gene>
    <name evidence="5" type="ORF">F4693_001353</name>
    <name evidence="4" type="ORF">FHS97_002804</name>
</gene>
<dbReference type="CDD" id="cd06223">
    <property type="entry name" value="PRTases_typeI"/>
    <property type="match status" value="1"/>
</dbReference>
<evidence type="ECO:0000313" key="7">
    <source>
        <dbReference type="Proteomes" id="UP000560131"/>
    </source>
</evidence>
<proteinExistence type="predicted"/>
<dbReference type="EMBL" id="JACIJN010000009">
    <property type="protein sequence ID" value="MBB5726856.1"/>
    <property type="molecule type" value="Genomic_DNA"/>
</dbReference>